<dbReference type="Gene3D" id="3.40.50.620">
    <property type="entry name" value="HUPs"/>
    <property type="match status" value="2"/>
</dbReference>
<evidence type="ECO:0000313" key="3">
    <source>
        <dbReference type="EMBL" id="AWT54898.1"/>
    </source>
</evidence>
<proteinExistence type="inferred from homology"/>
<protein>
    <submittedName>
        <fullName evidence="3">Universal stress protein family protein</fullName>
    </submittedName>
</protein>
<accession>A0A2U9PT36</accession>
<reference evidence="3 4" key="1">
    <citation type="journal article" date="2013" name="Genome Announc.">
        <title>Draft genome sequence of MKD8, a conjugal recipient Mycobacterium smegmatis strain.</title>
        <authorList>
            <person name="Gray T.A."/>
            <person name="Palumbo M.J."/>
            <person name="Derbyshire K.M."/>
        </authorList>
    </citation>
    <scope>NUCLEOTIDE SEQUENCE [LARGE SCALE GENOMIC DNA]</scope>
    <source>
        <strain evidence="3 4">MKD8</strain>
    </source>
</reference>
<organism evidence="3 4">
    <name type="scientific">Mycolicibacterium smegmatis (strain MKD8)</name>
    <name type="common">Mycobacterium smegmatis</name>
    <dbReference type="NCBI Taxonomy" id="1214915"/>
    <lineage>
        <taxon>Bacteria</taxon>
        <taxon>Bacillati</taxon>
        <taxon>Actinomycetota</taxon>
        <taxon>Actinomycetes</taxon>
        <taxon>Mycobacteriales</taxon>
        <taxon>Mycobacteriaceae</taxon>
        <taxon>Mycolicibacterium</taxon>
    </lineage>
</organism>
<feature type="domain" description="UspA" evidence="2">
    <location>
        <begin position="167"/>
        <end position="299"/>
    </location>
</feature>
<feature type="domain" description="UspA" evidence="2">
    <location>
        <begin position="13"/>
        <end position="154"/>
    </location>
</feature>
<dbReference type="AlphaFoldDB" id="A0A2U9PT36"/>
<reference evidence="4" key="2">
    <citation type="submission" date="2018-03" db="EMBL/GenBank/DDBJ databases">
        <authorList>
            <person name="Derbyshire K."/>
            <person name="Gray T.A."/>
            <person name="Champion M."/>
        </authorList>
    </citation>
    <scope>NUCLEOTIDE SEQUENCE [LARGE SCALE GENOMIC DNA]</scope>
    <source>
        <strain evidence="4">MKD8</strain>
    </source>
</reference>
<dbReference type="InterPro" id="IPR006015">
    <property type="entry name" value="Universal_stress_UspA"/>
</dbReference>
<dbReference type="PRINTS" id="PR01438">
    <property type="entry name" value="UNVRSLSTRESS"/>
</dbReference>
<dbReference type="InterPro" id="IPR006016">
    <property type="entry name" value="UspA"/>
</dbReference>
<evidence type="ECO:0000313" key="4">
    <source>
        <dbReference type="Proteomes" id="UP000011200"/>
    </source>
</evidence>
<evidence type="ECO:0000259" key="2">
    <source>
        <dbReference type="Pfam" id="PF00582"/>
    </source>
</evidence>
<dbReference type="PANTHER" id="PTHR46268">
    <property type="entry name" value="STRESS RESPONSE PROTEIN NHAX"/>
    <property type="match status" value="1"/>
</dbReference>
<dbReference type="EMBL" id="CP027541">
    <property type="protein sequence ID" value="AWT54898.1"/>
    <property type="molecule type" value="Genomic_DNA"/>
</dbReference>
<evidence type="ECO:0000256" key="1">
    <source>
        <dbReference type="ARBA" id="ARBA00008791"/>
    </source>
</evidence>
<dbReference type="Proteomes" id="UP000011200">
    <property type="component" value="Chromosome"/>
</dbReference>
<comment type="similarity">
    <text evidence="1">Belongs to the universal stress protein A family.</text>
</comment>
<dbReference type="PANTHER" id="PTHR46268:SF6">
    <property type="entry name" value="UNIVERSAL STRESS PROTEIN UP12"/>
    <property type="match status" value="1"/>
</dbReference>
<sequence length="300" mass="31514">MGNAMTSSAGTRGVLVGVDGSEPSTAAVEWAAKEAVLHKVPLRIVHVMQWPPGSATWSEIPAPTTLADQLKRNAEQLLKEARKVAEDVVGGAVEIHVDDVVVAGSVVAALTELSESSRLLVVGCRGLGPIGRRLLGSVTAGLIRHARCPVAVIHGESKASAIATTAPVVVGVDGSPASEKALEFAFDAASRRGAPLLAVHAWSDANVAGYPGVRWDDLRVQAEESLSERLAGWQERYPDVHVRREVVLDRPDRRLLKRSEIAQLTVVGSHGRGGFAGLLLGSVSTSVAEAAERPVVVVRG</sequence>
<dbReference type="SUPFAM" id="SSF52402">
    <property type="entry name" value="Adenine nucleotide alpha hydrolases-like"/>
    <property type="match status" value="2"/>
</dbReference>
<gene>
    <name evidence="3" type="ORF">D806_039320</name>
</gene>
<dbReference type="Pfam" id="PF00582">
    <property type="entry name" value="Usp"/>
    <property type="match status" value="2"/>
</dbReference>
<dbReference type="InterPro" id="IPR014729">
    <property type="entry name" value="Rossmann-like_a/b/a_fold"/>
</dbReference>
<name>A0A2U9PT36_MYCSE</name>